<dbReference type="Pfam" id="PF00290">
    <property type="entry name" value="Trp_syntA"/>
    <property type="match status" value="1"/>
</dbReference>
<evidence type="ECO:0000256" key="8">
    <source>
        <dbReference type="ARBA" id="ARBA00049047"/>
    </source>
</evidence>
<dbReference type="GO" id="GO:0005829">
    <property type="term" value="C:cytosol"/>
    <property type="evidence" value="ECO:0007669"/>
    <property type="project" value="TreeGrafter"/>
</dbReference>
<proteinExistence type="inferred from homology"/>
<feature type="active site" description="Proton acceptor" evidence="9">
    <location>
        <position position="49"/>
    </location>
</feature>
<dbReference type="OrthoDB" id="9804578at2"/>
<evidence type="ECO:0000256" key="5">
    <source>
        <dbReference type="ARBA" id="ARBA00022822"/>
    </source>
</evidence>
<dbReference type="EMBL" id="MDKE01000019">
    <property type="protein sequence ID" value="OIN09691.1"/>
    <property type="molecule type" value="Genomic_DNA"/>
</dbReference>
<dbReference type="InterPro" id="IPR018204">
    <property type="entry name" value="Trp_synthase_alpha_AS"/>
</dbReference>
<comment type="subunit">
    <text evidence="3 9">Tetramer of two alpha and two beta chains.</text>
</comment>
<comment type="caution">
    <text evidence="11">The sequence shown here is derived from an EMBL/GenBank/DDBJ whole genome shotgun (WGS) entry which is preliminary data.</text>
</comment>
<dbReference type="EC" id="4.2.1.20" evidence="9"/>
<dbReference type="PANTHER" id="PTHR43406">
    <property type="entry name" value="TRYPTOPHAN SYNTHASE, ALPHA CHAIN"/>
    <property type="match status" value="1"/>
</dbReference>
<comment type="function">
    <text evidence="1 9">The alpha subunit is responsible for the aldol cleavage of indoleglycerol phosphate to indole and glyceraldehyde 3-phosphate.</text>
</comment>
<dbReference type="PANTHER" id="PTHR43406:SF1">
    <property type="entry name" value="TRYPTOPHAN SYNTHASE ALPHA CHAIN, CHLOROPLASTIC"/>
    <property type="match status" value="1"/>
</dbReference>
<keyword evidence="5 9" id="KW-0822">Tryptophan biosynthesis</keyword>
<keyword evidence="6 9" id="KW-0057">Aromatic amino acid biosynthesis</keyword>
<feature type="active site" description="Proton acceptor" evidence="9">
    <location>
        <position position="60"/>
    </location>
</feature>
<dbReference type="InterPro" id="IPR011060">
    <property type="entry name" value="RibuloseP-bd_barrel"/>
</dbReference>
<name>A0A1J4QH03_9GAMM</name>
<gene>
    <name evidence="9" type="primary">trpA</name>
    <name evidence="11" type="ORF">BFR47_13955</name>
</gene>
<dbReference type="Gene3D" id="3.20.20.70">
    <property type="entry name" value="Aldolase class I"/>
    <property type="match status" value="1"/>
</dbReference>
<dbReference type="CDD" id="cd04724">
    <property type="entry name" value="Tryptophan_synthase_alpha"/>
    <property type="match status" value="1"/>
</dbReference>
<dbReference type="UniPathway" id="UPA00035">
    <property type="reaction ID" value="UER00044"/>
</dbReference>
<protein>
    <recommendedName>
        <fullName evidence="9">Tryptophan synthase alpha chain</fullName>
        <ecNumber evidence="9">4.2.1.20</ecNumber>
    </recommendedName>
</protein>
<dbReference type="InterPro" id="IPR013785">
    <property type="entry name" value="Aldolase_TIM"/>
</dbReference>
<keyword evidence="7 9" id="KW-0456">Lyase</keyword>
<sequence>MSRYDRLFDRLKAKNEGAFVPFVTLGDPTPEHSLKVIDALVAGGADALELGIPFSDPVADGPTIQDATLRARSAGTNSQICFEMLKKVREKYPELPIGLLVYANLVYAPGLDSFYGRAAQAGVDSVLVADVPLEMAEPFKAAADRAGIETIFIAPPNGDEATLKAVAEMGSGYTYLLSRAGVTGTETKAGKPVDTLLATLKQFKAPPSLLGFGISSPEQVRDAISAGAAGAISGSAVVKLIEQNLNNPQAMLDALTGFVQEMKAATRPL</sequence>
<keyword evidence="12" id="KW-1185">Reference proteome</keyword>
<comment type="pathway">
    <text evidence="2 9">Amino-acid biosynthesis; L-tryptophan biosynthesis; L-tryptophan from chorismate: step 5/5.</text>
</comment>
<dbReference type="PROSITE" id="PS00167">
    <property type="entry name" value="TRP_SYNTHASE_ALPHA"/>
    <property type="match status" value="1"/>
</dbReference>
<evidence type="ECO:0000256" key="9">
    <source>
        <dbReference type="HAMAP-Rule" id="MF_00131"/>
    </source>
</evidence>
<dbReference type="NCBIfam" id="TIGR00262">
    <property type="entry name" value="trpA"/>
    <property type="match status" value="1"/>
</dbReference>
<dbReference type="HAMAP" id="MF_00131">
    <property type="entry name" value="Trp_synth_alpha"/>
    <property type="match status" value="1"/>
</dbReference>
<dbReference type="RefSeq" id="WP_071472588.1">
    <property type="nucleotide sequence ID" value="NZ_MDKE01000019.1"/>
</dbReference>
<accession>A0A1J4QH03</accession>
<evidence type="ECO:0000313" key="11">
    <source>
        <dbReference type="EMBL" id="OIN09691.1"/>
    </source>
</evidence>
<comment type="similarity">
    <text evidence="9 10">Belongs to the TrpA family.</text>
</comment>
<comment type="catalytic activity">
    <reaction evidence="8 9">
        <text>(1S,2R)-1-C-(indol-3-yl)glycerol 3-phosphate + L-serine = D-glyceraldehyde 3-phosphate + L-tryptophan + H2O</text>
        <dbReference type="Rhea" id="RHEA:10532"/>
        <dbReference type="ChEBI" id="CHEBI:15377"/>
        <dbReference type="ChEBI" id="CHEBI:33384"/>
        <dbReference type="ChEBI" id="CHEBI:57912"/>
        <dbReference type="ChEBI" id="CHEBI:58866"/>
        <dbReference type="ChEBI" id="CHEBI:59776"/>
        <dbReference type="EC" id="4.2.1.20"/>
    </reaction>
</comment>
<dbReference type="SUPFAM" id="SSF51366">
    <property type="entry name" value="Ribulose-phoshate binding barrel"/>
    <property type="match status" value="1"/>
</dbReference>
<organism evidence="11 12">
    <name type="scientific">Oceanisphaera psychrotolerans</name>
    <dbReference type="NCBI Taxonomy" id="1414654"/>
    <lineage>
        <taxon>Bacteria</taxon>
        <taxon>Pseudomonadati</taxon>
        <taxon>Pseudomonadota</taxon>
        <taxon>Gammaproteobacteria</taxon>
        <taxon>Aeromonadales</taxon>
        <taxon>Aeromonadaceae</taxon>
        <taxon>Oceanisphaera</taxon>
    </lineage>
</organism>
<evidence type="ECO:0000313" key="12">
    <source>
        <dbReference type="Proteomes" id="UP000243073"/>
    </source>
</evidence>
<evidence type="ECO:0000256" key="10">
    <source>
        <dbReference type="RuleBase" id="RU003662"/>
    </source>
</evidence>
<evidence type="ECO:0000256" key="3">
    <source>
        <dbReference type="ARBA" id="ARBA00011270"/>
    </source>
</evidence>
<reference evidence="11 12" key="1">
    <citation type="submission" date="2016-07" db="EMBL/GenBank/DDBJ databases">
        <title>Draft Genome Sequence of Oceanisphaera psychrotolerans, isolated from coastal sediment samples.</title>
        <authorList>
            <person name="Zhuo S."/>
            <person name="Ruan Z."/>
        </authorList>
    </citation>
    <scope>NUCLEOTIDE SEQUENCE [LARGE SCALE GENOMIC DNA]</scope>
    <source>
        <strain evidence="11 12">LAM-WHM-ZC</strain>
    </source>
</reference>
<dbReference type="STRING" id="1414654.BFR47_13955"/>
<dbReference type="Proteomes" id="UP000243073">
    <property type="component" value="Unassembled WGS sequence"/>
</dbReference>
<evidence type="ECO:0000256" key="2">
    <source>
        <dbReference type="ARBA" id="ARBA00004733"/>
    </source>
</evidence>
<dbReference type="AlphaFoldDB" id="A0A1J4QH03"/>
<dbReference type="FunFam" id="3.20.20.70:FF:000037">
    <property type="entry name" value="Tryptophan synthase alpha chain"/>
    <property type="match status" value="1"/>
</dbReference>
<evidence type="ECO:0000256" key="7">
    <source>
        <dbReference type="ARBA" id="ARBA00023239"/>
    </source>
</evidence>
<dbReference type="InterPro" id="IPR002028">
    <property type="entry name" value="Trp_synthase_suA"/>
</dbReference>
<evidence type="ECO:0000256" key="4">
    <source>
        <dbReference type="ARBA" id="ARBA00022605"/>
    </source>
</evidence>
<dbReference type="GO" id="GO:0004834">
    <property type="term" value="F:tryptophan synthase activity"/>
    <property type="evidence" value="ECO:0007669"/>
    <property type="project" value="UniProtKB-UniRule"/>
</dbReference>
<evidence type="ECO:0000256" key="6">
    <source>
        <dbReference type="ARBA" id="ARBA00023141"/>
    </source>
</evidence>
<keyword evidence="4 9" id="KW-0028">Amino-acid biosynthesis</keyword>
<evidence type="ECO:0000256" key="1">
    <source>
        <dbReference type="ARBA" id="ARBA00003365"/>
    </source>
</evidence>